<sequence length="157" mass="17017">MDLPSFLWLWKIAAWSMGLSVLAYVLLAASGGLMFWMRKFPTAANPPAVRPPNPIRVGVVRSLHYAIGWILVALVLLLLGIGIVGTLGHYGNLGHSPHLLAGLMVVALVLCSAGAASQISPERPWAKPLHISINALLFFGLSWVSWTGWTVVQKYLP</sequence>
<reference evidence="2" key="1">
    <citation type="submission" date="2024-07" db="EMBL/GenBank/DDBJ databases">
        <authorList>
            <person name="Kim Y.J."/>
            <person name="Jeong J.Y."/>
        </authorList>
    </citation>
    <scope>NUCLEOTIDE SEQUENCE</scope>
    <source>
        <strain evidence="2">GIHE-MW2</strain>
    </source>
</reference>
<dbReference type="AlphaFoldDB" id="A0AAU8JP36"/>
<feature type="transmembrane region" description="Helical" evidence="1">
    <location>
        <begin position="66"/>
        <end position="87"/>
    </location>
</feature>
<evidence type="ECO:0000256" key="1">
    <source>
        <dbReference type="SAM" id="Phobius"/>
    </source>
</evidence>
<dbReference type="EMBL" id="CP159837">
    <property type="protein sequence ID" value="XCM40073.1"/>
    <property type="molecule type" value="Genomic_DNA"/>
</dbReference>
<feature type="transmembrane region" description="Helical" evidence="1">
    <location>
        <begin position="131"/>
        <end position="152"/>
    </location>
</feature>
<dbReference type="Pfam" id="PF13301">
    <property type="entry name" value="DUF4079"/>
    <property type="match status" value="1"/>
</dbReference>
<keyword evidence="1" id="KW-0812">Transmembrane</keyword>
<feature type="transmembrane region" description="Helical" evidence="1">
    <location>
        <begin position="12"/>
        <end position="36"/>
    </location>
</feature>
<dbReference type="InterPro" id="IPR025067">
    <property type="entry name" value="DUF4079"/>
</dbReference>
<keyword evidence="1" id="KW-0472">Membrane</keyword>
<organism evidence="2">
    <name type="scientific">Planktothricoides raciborskii GIHE-MW2</name>
    <dbReference type="NCBI Taxonomy" id="2792601"/>
    <lineage>
        <taxon>Bacteria</taxon>
        <taxon>Bacillati</taxon>
        <taxon>Cyanobacteriota</taxon>
        <taxon>Cyanophyceae</taxon>
        <taxon>Oscillatoriophycideae</taxon>
        <taxon>Oscillatoriales</taxon>
        <taxon>Oscillatoriaceae</taxon>
        <taxon>Planktothricoides</taxon>
    </lineage>
</organism>
<accession>A0AAU8JP36</accession>
<proteinExistence type="predicted"/>
<feature type="transmembrane region" description="Helical" evidence="1">
    <location>
        <begin position="99"/>
        <end position="119"/>
    </location>
</feature>
<name>A0AAU8JP36_9CYAN</name>
<gene>
    <name evidence="2" type="ORF">ABWT76_000792</name>
</gene>
<keyword evidence="1" id="KW-1133">Transmembrane helix</keyword>
<protein>
    <submittedName>
        <fullName evidence="2">DUF4079 domain-containing protein</fullName>
    </submittedName>
</protein>
<dbReference type="RefSeq" id="WP_054469049.1">
    <property type="nucleotide sequence ID" value="NZ_CP159837.1"/>
</dbReference>
<evidence type="ECO:0000313" key="2">
    <source>
        <dbReference type="EMBL" id="XCM40073.1"/>
    </source>
</evidence>